<reference evidence="2" key="1">
    <citation type="submission" date="2020-06" db="EMBL/GenBank/DDBJ databases">
        <authorList>
            <person name="Li T."/>
            <person name="Hu X."/>
            <person name="Zhang T."/>
            <person name="Song X."/>
            <person name="Zhang H."/>
            <person name="Dai N."/>
            <person name="Sheng W."/>
            <person name="Hou X."/>
            <person name="Wei L."/>
        </authorList>
    </citation>
    <scope>NUCLEOTIDE SEQUENCE</scope>
    <source>
        <strain evidence="2">KEN1</strain>
        <tissue evidence="2">Leaf</tissue>
    </source>
</reference>
<reference evidence="2" key="2">
    <citation type="journal article" date="2024" name="Plant">
        <title>Genomic evolution and insights into agronomic trait innovations of Sesamum species.</title>
        <authorList>
            <person name="Miao H."/>
            <person name="Wang L."/>
            <person name="Qu L."/>
            <person name="Liu H."/>
            <person name="Sun Y."/>
            <person name="Le M."/>
            <person name="Wang Q."/>
            <person name="Wei S."/>
            <person name="Zheng Y."/>
            <person name="Lin W."/>
            <person name="Duan Y."/>
            <person name="Cao H."/>
            <person name="Xiong S."/>
            <person name="Wang X."/>
            <person name="Wei L."/>
            <person name="Li C."/>
            <person name="Ma Q."/>
            <person name="Ju M."/>
            <person name="Zhao R."/>
            <person name="Li G."/>
            <person name="Mu C."/>
            <person name="Tian Q."/>
            <person name="Mei H."/>
            <person name="Zhang T."/>
            <person name="Gao T."/>
            <person name="Zhang H."/>
        </authorList>
    </citation>
    <scope>NUCLEOTIDE SEQUENCE</scope>
    <source>
        <strain evidence="2">KEN1</strain>
    </source>
</reference>
<dbReference type="AlphaFoldDB" id="A0AAW2VV95"/>
<name>A0AAW2VV95_9LAMI</name>
<comment type="caution">
    <text evidence="2">The sequence shown here is derived from an EMBL/GenBank/DDBJ whole genome shotgun (WGS) entry which is preliminary data.</text>
</comment>
<feature type="region of interest" description="Disordered" evidence="1">
    <location>
        <begin position="1"/>
        <end position="94"/>
    </location>
</feature>
<gene>
    <name evidence="2" type="ORF">Slati_2670100</name>
</gene>
<dbReference type="EMBL" id="JACGWN010000009">
    <property type="protein sequence ID" value="KAL0433358.1"/>
    <property type="molecule type" value="Genomic_DNA"/>
</dbReference>
<sequence>MALRKGKSSEAGSSTKHPQAKSPVFTPANSASTRDPKRKHRVNHLPTSSNRVKGSTGLLAHPALKPITRDGKPRPAEVKAKKEKLSTGEARSLF</sequence>
<proteinExistence type="predicted"/>
<evidence type="ECO:0000313" key="2">
    <source>
        <dbReference type="EMBL" id="KAL0433358.1"/>
    </source>
</evidence>
<protein>
    <submittedName>
        <fullName evidence="2">Uncharacterized protein</fullName>
    </submittedName>
</protein>
<feature type="compositionally biased region" description="Basic and acidic residues" evidence="1">
    <location>
        <begin position="67"/>
        <end position="86"/>
    </location>
</feature>
<accession>A0AAW2VV95</accession>
<evidence type="ECO:0000256" key="1">
    <source>
        <dbReference type="SAM" id="MobiDB-lite"/>
    </source>
</evidence>
<organism evidence="2">
    <name type="scientific">Sesamum latifolium</name>
    <dbReference type="NCBI Taxonomy" id="2727402"/>
    <lineage>
        <taxon>Eukaryota</taxon>
        <taxon>Viridiplantae</taxon>
        <taxon>Streptophyta</taxon>
        <taxon>Embryophyta</taxon>
        <taxon>Tracheophyta</taxon>
        <taxon>Spermatophyta</taxon>
        <taxon>Magnoliopsida</taxon>
        <taxon>eudicotyledons</taxon>
        <taxon>Gunneridae</taxon>
        <taxon>Pentapetalae</taxon>
        <taxon>asterids</taxon>
        <taxon>lamiids</taxon>
        <taxon>Lamiales</taxon>
        <taxon>Pedaliaceae</taxon>
        <taxon>Sesamum</taxon>
    </lineage>
</organism>